<dbReference type="Gene3D" id="2.120.10.30">
    <property type="entry name" value="TolB, C-terminal domain"/>
    <property type="match status" value="2"/>
</dbReference>
<dbReference type="SUPFAM" id="SSF53474">
    <property type="entry name" value="alpha/beta-Hydrolases"/>
    <property type="match status" value="1"/>
</dbReference>
<dbReference type="Pfam" id="PF00326">
    <property type="entry name" value="Peptidase_S9"/>
    <property type="match status" value="1"/>
</dbReference>
<dbReference type="InterPro" id="IPR029058">
    <property type="entry name" value="AB_hydrolase_fold"/>
</dbReference>
<accession>A0ABR9S6P1</accession>
<comment type="caution">
    <text evidence="5">The sequence shown here is derived from an EMBL/GenBank/DDBJ whole genome shotgun (WGS) entry which is preliminary data.</text>
</comment>
<dbReference type="PANTHER" id="PTHR42776">
    <property type="entry name" value="SERINE PEPTIDASE S9 FAMILY MEMBER"/>
    <property type="match status" value="1"/>
</dbReference>
<feature type="domain" description="Peptidase S9 prolyl oligopeptidase catalytic" evidence="4">
    <location>
        <begin position="441"/>
        <end position="644"/>
    </location>
</feature>
<dbReference type="PANTHER" id="PTHR42776:SF27">
    <property type="entry name" value="DIPEPTIDYL PEPTIDASE FAMILY MEMBER 6"/>
    <property type="match status" value="1"/>
</dbReference>
<keyword evidence="1" id="KW-0378">Hydrolase</keyword>
<dbReference type="RefSeq" id="WP_193677773.1">
    <property type="nucleotide sequence ID" value="NZ_JADDIV010000004.1"/>
</dbReference>
<dbReference type="SUPFAM" id="SSF82171">
    <property type="entry name" value="DPP6 N-terminal domain-like"/>
    <property type="match status" value="1"/>
</dbReference>
<evidence type="ECO:0000256" key="2">
    <source>
        <dbReference type="ARBA" id="ARBA00022825"/>
    </source>
</evidence>
<keyword evidence="6" id="KW-1185">Reference proteome</keyword>
<sequence>MTQPFTVEDLHLHQKVTELAAAPDGQSVACTLRSVNREEDGYVSCLWAVGVDGEVRQLTRGPGLDKAPRWSPEGARLAFLSDRGGTSRVHLLPRDGGEAAALGALPGAVSDVRWMPDGKALLVAAAVPVDPDWRGERPGGRKPKERKVQPEVAWKLPYKSDGMGYMLAREIHLFRLDAASGEHRQLTDGPFDVLAFAASPNGRHVAHTRTREGRFSHRSDLWVCDADGGHARQLTREFATVMSPLWSPDGRWIAFSATGKEGDAQTNLFVLEFGSGRIRPLGDADVQVADPESVHWAPDSQSLLFSQQHRGRHRIVRIVVPSGQIDVLAAGNRQFGAFVPVGDALAYVVEHPSQPSEVHLCPAGSGERQLSDFNPWWKERPPVLAETWEFEVPDGRGGSEKIEGWLLRAEGASGPLPMLNDVHGGPASYALLDFDSNVYWHVLCSQGWAVLALNAVGSASYGREFCDRLAGHWGEYDLPQHLAAIRQLREEGVCDERLAIAGKSYGGYLSGWAIGHCNLFRAAVVMAPVGNIETHYGTSDGGYYADPYYMGTEERFDRKLAKQLSPMAHVEKATTPTLFMQGADDERCPKCQSEELFVSLMRAGETRAELVLYPGGDHHFLGEGAPSVREDAARRIIDWISAHVRHAAAPLPGTGEQATAGQDESRA</sequence>
<evidence type="ECO:0000256" key="3">
    <source>
        <dbReference type="SAM" id="MobiDB-lite"/>
    </source>
</evidence>
<feature type="compositionally biased region" description="Polar residues" evidence="3">
    <location>
        <begin position="656"/>
        <end position="667"/>
    </location>
</feature>
<protein>
    <submittedName>
        <fullName evidence="5">S9 family peptidase</fullName>
    </submittedName>
</protein>
<dbReference type="Gene3D" id="3.40.50.1820">
    <property type="entry name" value="alpha/beta hydrolase"/>
    <property type="match status" value="1"/>
</dbReference>
<evidence type="ECO:0000259" key="4">
    <source>
        <dbReference type="Pfam" id="PF00326"/>
    </source>
</evidence>
<keyword evidence="2" id="KW-0720">Serine protease</keyword>
<organism evidence="5 6">
    <name type="scientific">Ramlibacter pallidus</name>
    <dbReference type="NCBI Taxonomy" id="2780087"/>
    <lineage>
        <taxon>Bacteria</taxon>
        <taxon>Pseudomonadati</taxon>
        <taxon>Pseudomonadota</taxon>
        <taxon>Betaproteobacteria</taxon>
        <taxon>Burkholderiales</taxon>
        <taxon>Comamonadaceae</taxon>
        <taxon>Ramlibacter</taxon>
    </lineage>
</organism>
<evidence type="ECO:0000313" key="5">
    <source>
        <dbReference type="EMBL" id="MBE7369176.1"/>
    </source>
</evidence>
<dbReference type="Pfam" id="PF07676">
    <property type="entry name" value="PD40"/>
    <property type="match status" value="3"/>
</dbReference>
<name>A0ABR9S6P1_9BURK</name>
<reference evidence="5 6" key="1">
    <citation type="submission" date="2020-10" db="EMBL/GenBank/DDBJ databases">
        <title>Ramlibacter sp. HM2 16S ribosomal RNA gene Genome sequencing and assembly.</title>
        <authorList>
            <person name="Kang M."/>
        </authorList>
    </citation>
    <scope>NUCLEOTIDE SEQUENCE [LARGE SCALE GENOMIC DNA]</scope>
    <source>
        <strain evidence="5 6">HM2</strain>
    </source>
</reference>
<gene>
    <name evidence="5" type="ORF">IM787_16555</name>
</gene>
<keyword evidence="2" id="KW-0645">Protease</keyword>
<evidence type="ECO:0000313" key="6">
    <source>
        <dbReference type="Proteomes" id="UP000806285"/>
    </source>
</evidence>
<evidence type="ECO:0000256" key="1">
    <source>
        <dbReference type="ARBA" id="ARBA00022801"/>
    </source>
</evidence>
<dbReference type="InterPro" id="IPR001375">
    <property type="entry name" value="Peptidase_S9_cat"/>
</dbReference>
<dbReference type="EMBL" id="JADDIV010000004">
    <property type="protein sequence ID" value="MBE7369176.1"/>
    <property type="molecule type" value="Genomic_DNA"/>
</dbReference>
<dbReference type="InterPro" id="IPR011659">
    <property type="entry name" value="WD40"/>
</dbReference>
<dbReference type="InterPro" id="IPR011042">
    <property type="entry name" value="6-blade_b-propeller_TolB-like"/>
</dbReference>
<feature type="region of interest" description="Disordered" evidence="3">
    <location>
        <begin position="648"/>
        <end position="667"/>
    </location>
</feature>
<dbReference type="Proteomes" id="UP000806285">
    <property type="component" value="Unassembled WGS sequence"/>
</dbReference>
<proteinExistence type="predicted"/>